<protein>
    <submittedName>
        <fullName evidence="9">MFS transporter</fullName>
    </submittedName>
</protein>
<dbReference type="SUPFAM" id="SSF103473">
    <property type="entry name" value="MFS general substrate transporter"/>
    <property type="match status" value="1"/>
</dbReference>
<accession>A0A1K0FMI3</accession>
<dbReference type="RefSeq" id="WP_071805232.1">
    <property type="nucleotide sequence ID" value="NZ_MEIA01000121.1"/>
</dbReference>
<organism evidence="9 10">
    <name type="scientific">Couchioplanes caeruleus subsp. caeruleus</name>
    <dbReference type="NCBI Taxonomy" id="56427"/>
    <lineage>
        <taxon>Bacteria</taxon>
        <taxon>Bacillati</taxon>
        <taxon>Actinomycetota</taxon>
        <taxon>Actinomycetes</taxon>
        <taxon>Micromonosporales</taxon>
        <taxon>Micromonosporaceae</taxon>
        <taxon>Couchioplanes</taxon>
    </lineage>
</organism>
<feature type="transmembrane region" description="Helical" evidence="7">
    <location>
        <begin position="408"/>
        <end position="428"/>
    </location>
</feature>
<gene>
    <name evidence="9" type="ORF">BG844_12045</name>
</gene>
<dbReference type="InterPro" id="IPR004638">
    <property type="entry name" value="EmrB-like"/>
</dbReference>
<evidence type="ECO:0000256" key="1">
    <source>
        <dbReference type="ARBA" id="ARBA00004651"/>
    </source>
</evidence>
<dbReference type="InterPro" id="IPR036259">
    <property type="entry name" value="MFS_trans_sf"/>
</dbReference>
<evidence type="ECO:0000256" key="3">
    <source>
        <dbReference type="ARBA" id="ARBA00022475"/>
    </source>
</evidence>
<dbReference type="InterPro" id="IPR011701">
    <property type="entry name" value="MFS"/>
</dbReference>
<feature type="transmembrane region" description="Helical" evidence="7">
    <location>
        <begin position="12"/>
        <end position="38"/>
    </location>
</feature>
<feature type="transmembrane region" description="Helical" evidence="7">
    <location>
        <begin position="364"/>
        <end position="387"/>
    </location>
</feature>
<feature type="transmembrane region" description="Helical" evidence="7">
    <location>
        <begin position="202"/>
        <end position="221"/>
    </location>
</feature>
<keyword evidence="3" id="KW-1003">Cell membrane</keyword>
<dbReference type="Gene3D" id="1.20.1720.10">
    <property type="entry name" value="Multidrug resistance protein D"/>
    <property type="match status" value="1"/>
</dbReference>
<dbReference type="PANTHER" id="PTHR42718:SF42">
    <property type="entry name" value="EXPORT PROTEIN"/>
    <property type="match status" value="1"/>
</dbReference>
<evidence type="ECO:0000256" key="7">
    <source>
        <dbReference type="SAM" id="Phobius"/>
    </source>
</evidence>
<feature type="transmembrane region" description="Helical" evidence="7">
    <location>
        <begin position="334"/>
        <end position="352"/>
    </location>
</feature>
<feature type="domain" description="Major facilitator superfamily (MFS) profile" evidence="8">
    <location>
        <begin position="16"/>
        <end position="464"/>
    </location>
</feature>
<dbReference type="PROSITE" id="PS50850">
    <property type="entry name" value="MFS"/>
    <property type="match status" value="1"/>
</dbReference>
<dbReference type="InterPro" id="IPR020846">
    <property type="entry name" value="MFS_dom"/>
</dbReference>
<dbReference type="Pfam" id="PF07690">
    <property type="entry name" value="MFS_1"/>
    <property type="match status" value="1"/>
</dbReference>
<proteinExistence type="predicted"/>
<feature type="transmembrane region" description="Helical" evidence="7">
    <location>
        <begin position="233"/>
        <end position="251"/>
    </location>
</feature>
<evidence type="ECO:0000313" key="9">
    <source>
        <dbReference type="EMBL" id="OJF14047.1"/>
    </source>
</evidence>
<keyword evidence="10" id="KW-1185">Reference proteome</keyword>
<comment type="caution">
    <text evidence="9">The sequence shown here is derived from an EMBL/GenBank/DDBJ whole genome shotgun (WGS) entry which is preliminary data.</text>
</comment>
<dbReference type="GO" id="GO:0005886">
    <property type="term" value="C:plasma membrane"/>
    <property type="evidence" value="ECO:0007669"/>
    <property type="project" value="UniProtKB-SubCell"/>
</dbReference>
<dbReference type="PANTHER" id="PTHR42718">
    <property type="entry name" value="MAJOR FACILITATOR SUPERFAMILY MULTIDRUG TRANSPORTER MFSC"/>
    <property type="match status" value="1"/>
</dbReference>
<evidence type="ECO:0000256" key="5">
    <source>
        <dbReference type="ARBA" id="ARBA00022989"/>
    </source>
</evidence>
<evidence type="ECO:0000313" key="10">
    <source>
        <dbReference type="Proteomes" id="UP000182486"/>
    </source>
</evidence>
<comment type="subcellular location">
    <subcellularLocation>
        <location evidence="1">Cell membrane</location>
        <topology evidence="1">Multi-pass membrane protein</topology>
    </subcellularLocation>
</comment>
<feature type="transmembrane region" description="Helical" evidence="7">
    <location>
        <begin position="50"/>
        <end position="70"/>
    </location>
</feature>
<keyword evidence="2" id="KW-0813">Transport</keyword>
<dbReference type="CDD" id="cd17321">
    <property type="entry name" value="MFS_MMR_MDR_like"/>
    <property type="match status" value="1"/>
</dbReference>
<evidence type="ECO:0000256" key="2">
    <source>
        <dbReference type="ARBA" id="ARBA00022448"/>
    </source>
</evidence>
<dbReference type="Proteomes" id="UP000182486">
    <property type="component" value="Unassembled WGS sequence"/>
</dbReference>
<feature type="transmembrane region" description="Helical" evidence="7">
    <location>
        <begin position="272"/>
        <end position="295"/>
    </location>
</feature>
<keyword evidence="4 7" id="KW-0812">Transmembrane</keyword>
<evidence type="ECO:0000256" key="6">
    <source>
        <dbReference type="ARBA" id="ARBA00023136"/>
    </source>
</evidence>
<name>A0A1K0FMI3_9ACTN</name>
<keyword evidence="5 7" id="KW-1133">Transmembrane helix</keyword>
<feature type="transmembrane region" description="Helical" evidence="7">
    <location>
        <begin position="140"/>
        <end position="162"/>
    </location>
</feature>
<sequence length="472" mass="47891">MKPGEVRYRSAAGRWVLVATVLGSSLAFIDGTVVNIALPAIARDLDTDAAGLQWTVNGYALSLAALILLGGSLGDRYGRRRIFAIGVTWFAAASLLCGLAPTTELLVGARILQGIGGALLTPGALAILEASFVPDDRSRAIGAWSGLGGIGGALGPFLGGWLVDVADWRLIFLINVPIAALVLVVTARHVPESRNPSAARELDVAGVLTGAVGLGGLTYGFTAWPAEGPGSPAVWVSLAIGMLGTAWFVLAEHRSRHPMLPLELFRSKAFTGANLVTFLVYGALGGVFFLVVLNLQVVSGFSPLAAGLALLPITVLMLLLSARAGWLGGKIGPRIPMTVGPLICAAALIWMSRIGAGASYPVDVLPPVIVFGLGLSLLVAPLTATALGALDDAHAGIASGVNNAVARAAGLLAVAVLPLAAGIGTGHLTDPAALAPTYRTAMLIGAALMVGGSVLAVTLVPGRLPAPGSRPG</sequence>
<feature type="transmembrane region" description="Helical" evidence="7">
    <location>
        <begin position="82"/>
        <end position="101"/>
    </location>
</feature>
<evidence type="ECO:0000256" key="4">
    <source>
        <dbReference type="ARBA" id="ARBA00022692"/>
    </source>
</evidence>
<feature type="transmembrane region" description="Helical" evidence="7">
    <location>
        <begin position="107"/>
        <end position="128"/>
    </location>
</feature>
<dbReference type="GO" id="GO:0022857">
    <property type="term" value="F:transmembrane transporter activity"/>
    <property type="evidence" value="ECO:0007669"/>
    <property type="project" value="InterPro"/>
</dbReference>
<feature type="transmembrane region" description="Helical" evidence="7">
    <location>
        <begin position="301"/>
        <end position="322"/>
    </location>
</feature>
<reference evidence="9 10" key="1">
    <citation type="submission" date="2016-09" db="EMBL/GenBank/DDBJ databases">
        <title>Couchioplanes caeruleus draft genome sequence.</title>
        <authorList>
            <person name="Sheehan J."/>
            <person name="Caffrey P."/>
        </authorList>
    </citation>
    <scope>NUCLEOTIDE SEQUENCE [LARGE SCALE GENOMIC DNA]</scope>
    <source>
        <strain evidence="9 10">DSM 43634</strain>
    </source>
</reference>
<dbReference type="NCBIfam" id="TIGR00711">
    <property type="entry name" value="efflux_EmrB"/>
    <property type="match status" value="1"/>
</dbReference>
<evidence type="ECO:0000259" key="8">
    <source>
        <dbReference type="PROSITE" id="PS50850"/>
    </source>
</evidence>
<feature type="transmembrane region" description="Helical" evidence="7">
    <location>
        <begin position="440"/>
        <end position="460"/>
    </location>
</feature>
<dbReference type="EMBL" id="MEIA01000121">
    <property type="protein sequence ID" value="OJF14047.1"/>
    <property type="molecule type" value="Genomic_DNA"/>
</dbReference>
<dbReference type="AlphaFoldDB" id="A0A1K0FMI3"/>
<keyword evidence="6 7" id="KW-0472">Membrane</keyword>
<dbReference type="Gene3D" id="1.20.1250.20">
    <property type="entry name" value="MFS general substrate transporter like domains"/>
    <property type="match status" value="1"/>
</dbReference>
<feature type="transmembrane region" description="Helical" evidence="7">
    <location>
        <begin position="168"/>
        <end position="190"/>
    </location>
</feature>